<evidence type="ECO:0000256" key="1">
    <source>
        <dbReference type="ARBA" id="ARBA00022723"/>
    </source>
</evidence>
<sequence length="145" mass="15953">DIGDGPLSPVDPIVPLVDTSQHLLQRHWAVTGTRNNRDQDGLLGLAHSGISIGFKSSAASFLKCRFCNFTAKFASWVARHERTHTKEKPYSCSYCGGKFNRKDALTVHVITVHKGFGAVFEATAPSPCLRQTATTARQFFKDFKG</sequence>
<proteinExistence type="predicted"/>
<dbReference type="PROSITE" id="PS00028">
    <property type="entry name" value="ZINC_FINGER_C2H2_1"/>
    <property type="match status" value="1"/>
</dbReference>
<dbReference type="EMBL" id="MNPL01029860">
    <property type="protein sequence ID" value="OQR67123.1"/>
    <property type="molecule type" value="Genomic_DNA"/>
</dbReference>
<dbReference type="InParanoid" id="A0A1V9X141"/>
<dbReference type="GO" id="GO:0006355">
    <property type="term" value="P:regulation of DNA-templated transcription"/>
    <property type="evidence" value="ECO:0007669"/>
    <property type="project" value="UniProtKB-ARBA"/>
</dbReference>
<organism evidence="7 8">
    <name type="scientific">Tropilaelaps mercedesae</name>
    <dbReference type="NCBI Taxonomy" id="418985"/>
    <lineage>
        <taxon>Eukaryota</taxon>
        <taxon>Metazoa</taxon>
        <taxon>Ecdysozoa</taxon>
        <taxon>Arthropoda</taxon>
        <taxon>Chelicerata</taxon>
        <taxon>Arachnida</taxon>
        <taxon>Acari</taxon>
        <taxon>Parasitiformes</taxon>
        <taxon>Mesostigmata</taxon>
        <taxon>Gamasina</taxon>
        <taxon>Dermanyssoidea</taxon>
        <taxon>Laelapidae</taxon>
        <taxon>Tropilaelaps</taxon>
    </lineage>
</organism>
<dbReference type="InterPro" id="IPR013087">
    <property type="entry name" value="Znf_C2H2_type"/>
</dbReference>
<dbReference type="Proteomes" id="UP000192247">
    <property type="component" value="Unassembled WGS sequence"/>
</dbReference>
<comment type="caution">
    <text evidence="7">The sequence shown here is derived from an EMBL/GenBank/DDBJ whole genome shotgun (WGS) entry which is preliminary data.</text>
</comment>
<dbReference type="SUPFAM" id="SSF57667">
    <property type="entry name" value="beta-beta-alpha zinc fingers"/>
    <property type="match status" value="1"/>
</dbReference>
<dbReference type="SMART" id="SM00355">
    <property type="entry name" value="ZnF_C2H2"/>
    <property type="match status" value="2"/>
</dbReference>
<keyword evidence="1" id="KW-0479">Metal-binding</keyword>
<dbReference type="GO" id="GO:0008270">
    <property type="term" value="F:zinc ion binding"/>
    <property type="evidence" value="ECO:0007669"/>
    <property type="project" value="UniProtKB-KW"/>
</dbReference>
<keyword evidence="3 5" id="KW-0863">Zinc-finger</keyword>
<evidence type="ECO:0000256" key="5">
    <source>
        <dbReference type="PROSITE-ProRule" id="PRU00042"/>
    </source>
</evidence>
<protein>
    <submittedName>
        <fullName evidence="7">Zinc finger protein-like</fullName>
    </submittedName>
</protein>
<dbReference type="Gene3D" id="3.30.160.60">
    <property type="entry name" value="Classic Zinc Finger"/>
    <property type="match status" value="2"/>
</dbReference>
<dbReference type="PANTHER" id="PTHR24379">
    <property type="entry name" value="KRAB AND ZINC FINGER DOMAIN-CONTAINING"/>
    <property type="match status" value="1"/>
</dbReference>
<accession>A0A1V9X141</accession>
<dbReference type="PROSITE" id="PS50157">
    <property type="entry name" value="ZINC_FINGER_C2H2_2"/>
    <property type="match status" value="2"/>
</dbReference>
<dbReference type="OrthoDB" id="1405595at2759"/>
<keyword evidence="2" id="KW-0677">Repeat</keyword>
<dbReference type="PANTHER" id="PTHR24379:SF123">
    <property type="entry name" value="ZINC FINGER AND BTB DOMAIN CONTAINING 17"/>
    <property type="match status" value="1"/>
</dbReference>
<feature type="domain" description="C2H2-type" evidence="6">
    <location>
        <begin position="90"/>
        <end position="115"/>
    </location>
</feature>
<keyword evidence="8" id="KW-1185">Reference proteome</keyword>
<dbReference type="InterPro" id="IPR036236">
    <property type="entry name" value="Znf_C2H2_sf"/>
</dbReference>
<gene>
    <name evidence="7" type="ORF">BIW11_13711</name>
</gene>
<dbReference type="FunFam" id="3.30.160.60:FF:002343">
    <property type="entry name" value="Zinc finger protein 33A"/>
    <property type="match status" value="1"/>
</dbReference>
<feature type="non-terminal residue" evidence="7">
    <location>
        <position position="1"/>
    </location>
</feature>
<dbReference type="Pfam" id="PF00096">
    <property type="entry name" value="zf-C2H2"/>
    <property type="match status" value="1"/>
</dbReference>
<evidence type="ECO:0000259" key="6">
    <source>
        <dbReference type="PROSITE" id="PS50157"/>
    </source>
</evidence>
<feature type="domain" description="C2H2-type" evidence="6">
    <location>
        <begin position="62"/>
        <end position="89"/>
    </location>
</feature>
<dbReference type="AlphaFoldDB" id="A0A1V9X141"/>
<evidence type="ECO:0000256" key="4">
    <source>
        <dbReference type="ARBA" id="ARBA00022833"/>
    </source>
</evidence>
<evidence type="ECO:0000256" key="3">
    <source>
        <dbReference type="ARBA" id="ARBA00022771"/>
    </source>
</evidence>
<reference evidence="7 8" key="1">
    <citation type="journal article" date="2017" name="Gigascience">
        <title>Draft genome of the honey bee ectoparasitic mite, Tropilaelaps mercedesae, is shaped by the parasitic life history.</title>
        <authorList>
            <person name="Dong X."/>
            <person name="Armstrong S.D."/>
            <person name="Xia D."/>
            <person name="Makepeace B.L."/>
            <person name="Darby A.C."/>
            <person name="Kadowaki T."/>
        </authorList>
    </citation>
    <scope>NUCLEOTIDE SEQUENCE [LARGE SCALE GENOMIC DNA]</scope>
    <source>
        <strain evidence="7">Wuxi-XJTLU</strain>
    </source>
</reference>
<evidence type="ECO:0000313" key="8">
    <source>
        <dbReference type="Proteomes" id="UP000192247"/>
    </source>
</evidence>
<evidence type="ECO:0000313" key="7">
    <source>
        <dbReference type="EMBL" id="OQR67123.1"/>
    </source>
</evidence>
<evidence type="ECO:0000256" key="2">
    <source>
        <dbReference type="ARBA" id="ARBA00022737"/>
    </source>
</evidence>
<name>A0A1V9X141_9ACAR</name>
<keyword evidence="4" id="KW-0862">Zinc</keyword>